<comment type="pathway">
    <text evidence="1 6">Carbohydrate biosynthesis; dTDP-L-rhamnose biosynthesis.</text>
</comment>
<comment type="similarity">
    <text evidence="2 6">Belongs to the dTDP-4-dehydrorhamnose reductase family.</text>
</comment>
<organism evidence="8 9">
    <name type="scientific">Neisseria dumasiana</name>
    <dbReference type="NCBI Taxonomy" id="1931275"/>
    <lineage>
        <taxon>Bacteria</taxon>
        <taxon>Pseudomonadati</taxon>
        <taxon>Pseudomonadota</taxon>
        <taxon>Betaproteobacteria</taxon>
        <taxon>Neisseriales</taxon>
        <taxon>Neisseriaceae</taxon>
        <taxon>Neisseria</taxon>
    </lineage>
</organism>
<evidence type="ECO:0000256" key="3">
    <source>
        <dbReference type="ARBA" id="ARBA00012929"/>
    </source>
</evidence>
<comment type="caution">
    <text evidence="8">The sequence shown here is derived from an EMBL/GenBank/DDBJ whole genome shotgun (WGS) entry which is preliminary data.</text>
</comment>
<dbReference type="EC" id="1.1.1.133" evidence="3 6"/>
<feature type="domain" description="RmlD-like substrate binding" evidence="7">
    <location>
        <begin position="3"/>
        <end position="287"/>
    </location>
</feature>
<dbReference type="InterPro" id="IPR029903">
    <property type="entry name" value="RmlD-like-bd"/>
</dbReference>
<keyword evidence="6" id="KW-0560">Oxidoreductase</keyword>
<dbReference type="GO" id="GO:0019305">
    <property type="term" value="P:dTDP-rhamnose biosynthetic process"/>
    <property type="evidence" value="ECO:0007669"/>
    <property type="project" value="UniProtKB-UniPathway"/>
</dbReference>
<protein>
    <recommendedName>
        <fullName evidence="4 6">dTDP-4-dehydrorhamnose reductase</fullName>
        <ecNumber evidence="3 6">1.1.1.133</ecNumber>
    </recommendedName>
</protein>
<dbReference type="InterPro" id="IPR036291">
    <property type="entry name" value="NAD(P)-bd_dom_sf"/>
</dbReference>
<evidence type="ECO:0000256" key="5">
    <source>
        <dbReference type="ARBA" id="ARBA00048200"/>
    </source>
</evidence>
<dbReference type="UniPathway" id="UPA00124"/>
<dbReference type="EMBL" id="MTAB01000025">
    <property type="protein sequence ID" value="OSI18425.1"/>
    <property type="molecule type" value="Genomic_DNA"/>
</dbReference>
<dbReference type="InterPro" id="IPR005913">
    <property type="entry name" value="dTDP_dehydrorham_reduct"/>
</dbReference>
<dbReference type="PANTHER" id="PTHR10491:SF4">
    <property type="entry name" value="METHIONINE ADENOSYLTRANSFERASE 2 SUBUNIT BETA"/>
    <property type="match status" value="1"/>
</dbReference>
<gene>
    <name evidence="8" type="ORF">BV912_09760</name>
</gene>
<reference evidence="9" key="1">
    <citation type="submission" date="2017-01" db="EMBL/GenBank/DDBJ databases">
        <authorList>
            <person name="Mah S.A."/>
            <person name="Swanson W.J."/>
            <person name="Moy G.W."/>
            <person name="Vacquier V.D."/>
        </authorList>
    </citation>
    <scope>NUCLEOTIDE SEQUENCE [LARGE SCALE GENOMIC DNA]</scope>
    <source>
        <strain evidence="9">124861</strain>
    </source>
</reference>
<dbReference type="SUPFAM" id="SSF51735">
    <property type="entry name" value="NAD(P)-binding Rossmann-fold domains"/>
    <property type="match status" value="1"/>
</dbReference>
<dbReference type="RefSeq" id="WP_085360164.1">
    <property type="nucleotide sequence ID" value="NZ_MTAB01000025.1"/>
</dbReference>
<evidence type="ECO:0000256" key="1">
    <source>
        <dbReference type="ARBA" id="ARBA00004781"/>
    </source>
</evidence>
<keyword evidence="6" id="KW-0521">NADP</keyword>
<dbReference type="Pfam" id="PF04321">
    <property type="entry name" value="RmlD_sub_bind"/>
    <property type="match status" value="1"/>
</dbReference>
<dbReference type="PANTHER" id="PTHR10491">
    <property type="entry name" value="DTDP-4-DEHYDRORHAMNOSE REDUCTASE"/>
    <property type="match status" value="1"/>
</dbReference>
<dbReference type="OrthoDB" id="9803892at2"/>
<evidence type="ECO:0000256" key="4">
    <source>
        <dbReference type="ARBA" id="ARBA00017099"/>
    </source>
</evidence>
<evidence type="ECO:0000313" key="9">
    <source>
        <dbReference type="Proteomes" id="UP000193303"/>
    </source>
</evidence>
<dbReference type="NCBIfam" id="TIGR01214">
    <property type="entry name" value="rmlD"/>
    <property type="match status" value="1"/>
</dbReference>
<evidence type="ECO:0000259" key="7">
    <source>
        <dbReference type="Pfam" id="PF04321"/>
    </source>
</evidence>
<dbReference type="AlphaFoldDB" id="A0A1X3DF72"/>
<dbReference type="Proteomes" id="UP000193303">
    <property type="component" value="Unassembled WGS sequence"/>
</dbReference>
<dbReference type="STRING" id="1931275.BV914_06040"/>
<evidence type="ECO:0000256" key="2">
    <source>
        <dbReference type="ARBA" id="ARBA00010944"/>
    </source>
</evidence>
<name>A0A1X3DF72_9NEIS</name>
<evidence type="ECO:0000256" key="6">
    <source>
        <dbReference type="RuleBase" id="RU364082"/>
    </source>
</evidence>
<comment type="catalytic activity">
    <reaction evidence="5 6">
        <text>dTDP-beta-L-rhamnose + NADP(+) = dTDP-4-dehydro-beta-L-rhamnose + NADPH + H(+)</text>
        <dbReference type="Rhea" id="RHEA:21796"/>
        <dbReference type="ChEBI" id="CHEBI:15378"/>
        <dbReference type="ChEBI" id="CHEBI:57510"/>
        <dbReference type="ChEBI" id="CHEBI:57783"/>
        <dbReference type="ChEBI" id="CHEBI:58349"/>
        <dbReference type="ChEBI" id="CHEBI:62830"/>
        <dbReference type="EC" id="1.1.1.133"/>
    </reaction>
</comment>
<dbReference type="Gene3D" id="3.40.50.720">
    <property type="entry name" value="NAD(P)-binding Rossmann-like Domain"/>
    <property type="match status" value="1"/>
</dbReference>
<dbReference type="Gene3D" id="3.90.25.10">
    <property type="entry name" value="UDP-galactose 4-epimerase, domain 1"/>
    <property type="match status" value="1"/>
</dbReference>
<dbReference type="GO" id="GO:0005829">
    <property type="term" value="C:cytosol"/>
    <property type="evidence" value="ECO:0007669"/>
    <property type="project" value="TreeGrafter"/>
</dbReference>
<comment type="cofactor">
    <cofactor evidence="6">
        <name>Mg(2+)</name>
        <dbReference type="ChEBI" id="CHEBI:18420"/>
    </cofactor>
    <text evidence="6">Binds 1 Mg(2+) ion per monomer.</text>
</comment>
<dbReference type="CDD" id="cd05254">
    <property type="entry name" value="dTDP_HR_like_SDR_e"/>
    <property type="match status" value="1"/>
</dbReference>
<comment type="function">
    <text evidence="6">Catalyzes the reduction of dTDP-6-deoxy-L-lyxo-4-hexulose to yield dTDP-L-rhamnose.</text>
</comment>
<sequence>MAKFLITGKNGQVGHCLTRLLAQRSDQVSALHSAQLDITDRDAVFQTALSFRPDIIINAAAYTAVDKAESDSDRAFAVNRNGAAYLAEAAQACGAAIIHLSTDYVFDGQKQQPYSETDTPSPQSVYGASKLAGEQAVQAACSRAVIIRTSWVFGEHGHNFVKTMLRLGKERDTLNIVGDQYGAPTYAGDIAAALIHIGRRLSQQDHGYGLYHYSGSPYVSWFQFAQAIFDAAAAQGLLDRIPELIEIDTASYPTPAKRPACSRLNTHNIQTAFGVQPSNWQAALHDLCPYMPAP</sequence>
<proteinExistence type="inferred from homology"/>
<accession>A0A1X3DF72</accession>
<evidence type="ECO:0000313" key="8">
    <source>
        <dbReference type="EMBL" id="OSI18425.1"/>
    </source>
</evidence>
<dbReference type="GO" id="GO:0008831">
    <property type="term" value="F:dTDP-4-dehydrorhamnose reductase activity"/>
    <property type="evidence" value="ECO:0007669"/>
    <property type="project" value="UniProtKB-EC"/>
</dbReference>